<dbReference type="InterPro" id="IPR000626">
    <property type="entry name" value="Ubiquitin-like_dom"/>
</dbReference>
<dbReference type="AlphaFoldDB" id="A0A9Q1BMM3"/>
<dbReference type="InterPro" id="IPR006636">
    <property type="entry name" value="STI1_HS-bd"/>
</dbReference>
<evidence type="ECO:0000313" key="21">
    <source>
        <dbReference type="Proteomes" id="UP001152320"/>
    </source>
</evidence>
<evidence type="ECO:0000259" key="18">
    <source>
        <dbReference type="PROSITE" id="PS50030"/>
    </source>
</evidence>
<dbReference type="FunFam" id="1.10.260.100:FF:000003">
    <property type="entry name" value="Ubiquilin 1"/>
    <property type="match status" value="1"/>
</dbReference>
<dbReference type="GO" id="GO:0005694">
    <property type="term" value="C:chromosome"/>
    <property type="evidence" value="ECO:0007669"/>
    <property type="project" value="UniProtKB-SubCell"/>
</dbReference>
<keyword evidence="4" id="KW-0158">Chromosome</keyword>
<feature type="region of interest" description="Disordered" evidence="17">
    <location>
        <begin position="470"/>
        <end position="518"/>
    </location>
</feature>
<dbReference type="GO" id="GO:0006281">
    <property type="term" value="P:DNA repair"/>
    <property type="evidence" value="ECO:0007669"/>
    <property type="project" value="UniProtKB-KW"/>
</dbReference>
<dbReference type="SUPFAM" id="SSF54236">
    <property type="entry name" value="Ubiquitin-like"/>
    <property type="match status" value="1"/>
</dbReference>
<comment type="caution">
    <text evidence="20">The sequence shown here is derived from an EMBL/GenBank/DDBJ whole genome shotgun (WGS) entry which is preliminary data.</text>
</comment>
<feature type="region of interest" description="Disordered" evidence="17">
    <location>
        <begin position="87"/>
        <end position="135"/>
    </location>
</feature>
<dbReference type="SMART" id="SM00213">
    <property type="entry name" value="UBQ"/>
    <property type="match status" value="1"/>
</dbReference>
<name>A0A9Q1BMM3_HOLLE</name>
<dbReference type="FunFam" id="3.10.20.90:FF:000095">
    <property type="entry name" value="Ubiquilin 4"/>
    <property type="match status" value="1"/>
</dbReference>
<keyword evidence="21" id="KW-1185">Reference proteome</keyword>
<dbReference type="Gene3D" id="1.10.8.10">
    <property type="entry name" value="DNA helicase RuvA subunit, C-terminal domain"/>
    <property type="match status" value="1"/>
</dbReference>
<evidence type="ECO:0000256" key="5">
    <source>
        <dbReference type="ARBA" id="ARBA00022499"/>
    </source>
</evidence>
<evidence type="ECO:0000256" key="17">
    <source>
        <dbReference type="SAM" id="MobiDB-lite"/>
    </source>
</evidence>
<dbReference type="GO" id="GO:0006511">
    <property type="term" value="P:ubiquitin-dependent protein catabolic process"/>
    <property type="evidence" value="ECO:0007669"/>
    <property type="project" value="TreeGrafter"/>
</dbReference>
<evidence type="ECO:0000256" key="12">
    <source>
        <dbReference type="ARBA" id="ARBA00071717"/>
    </source>
</evidence>
<dbReference type="FunFam" id="1.10.8.10:FF:000079">
    <property type="entry name" value="Ubiquitin family protein"/>
    <property type="match status" value="1"/>
</dbReference>
<dbReference type="Gene3D" id="1.10.260.100">
    <property type="match status" value="2"/>
</dbReference>
<dbReference type="Pfam" id="PF23195">
    <property type="entry name" value="UBQLN1"/>
    <property type="match status" value="1"/>
</dbReference>
<dbReference type="GO" id="GO:0005829">
    <property type="term" value="C:cytosol"/>
    <property type="evidence" value="ECO:0007669"/>
    <property type="project" value="UniProtKB-ARBA"/>
</dbReference>
<reference evidence="20" key="1">
    <citation type="submission" date="2021-10" db="EMBL/GenBank/DDBJ databases">
        <title>Tropical sea cucumber genome reveals ecological adaptation and Cuvierian tubules defense mechanism.</title>
        <authorList>
            <person name="Chen T."/>
        </authorList>
    </citation>
    <scope>NUCLEOTIDE SEQUENCE</scope>
    <source>
        <strain evidence="20">Nanhai2018</strain>
        <tissue evidence="20">Muscle</tissue>
    </source>
</reference>
<dbReference type="OrthoDB" id="9450922at2759"/>
<evidence type="ECO:0000256" key="11">
    <source>
        <dbReference type="ARBA" id="ARBA00061737"/>
    </source>
</evidence>
<dbReference type="CDD" id="cd14399">
    <property type="entry name" value="UBA_PLICs"/>
    <property type="match status" value="1"/>
</dbReference>
<organism evidence="20 21">
    <name type="scientific">Holothuria leucospilota</name>
    <name type="common">Black long sea cucumber</name>
    <name type="synonym">Mertensiothuria leucospilota</name>
    <dbReference type="NCBI Taxonomy" id="206669"/>
    <lineage>
        <taxon>Eukaryota</taxon>
        <taxon>Metazoa</taxon>
        <taxon>Echinodermata</taxon>
        <taxon>Eleutherozoa</taxon>
        <taxon>Echinozoa</taxon>
        <taxon>Holothuroidea</taxon>
        <taxon>Aspidochirotacea</taxon>
        <taxon>Aspidochirotida</taxon>
        <taxon>Holothuriidae</taxon>
        <taxon>Holothuria</taxon>
    </lineage>
</organism>
<gene>
    <name evidence="20" type="ORF">HOLleu_28958</name>
</gene>
<dbReference type="InterPro" id="IPR029071">
    <property type="entry name" value="Ubiquitin-like_domsf"/>
</dbReference>
<dbReference type="PANTHER" id="PTHR10677">
    <property type="entry name" value="UBIQUILIN"/>
    <property type="match status" value="1"/>
</dbReference>
<dbReference type="Pfam" id="PF00240">
    <property type="entry name" value="ubiquitin"/>
    <property type="match status" value="1"/>
</dbReference>
<evidence type="ECO:0000256" key="8">
    <source>
        <dbReference type="ARBA" id="ARBA00022824"/>
    </source>
</evidence>
<evidence type="ECO:0000256" key="7">
    <source>
        <dbReference type="ARBA" id="ARBA00022763"/>
    </source>
</evidence>
<dbReference type="PROSITE" id="PS50053">
    <property type="entry name" value="UBIQUITIN_2"/>
    <property type="match status" value="1"/>
</dbReference>
<keyword evidence="9" id="KW-0832">Ubl conjugation</keyword>
<dbReference type="FunFam" id="1.10.260.100:FF:000001">
    <property type="entry name" value="Ubiquilin 1"/>
    <property type="match status" value="1"/>
</dbReference>
<dbReference type="Gene3D" id="3.10.20.90">
    <property type="entry name" value="Phosphatidylinositol 3-kinase Catalytic Subunit, Chain A, domain 1"/>
    <property type="match status" value="1"/>
</dbReference>
<evidence type="ECO:0000256" key="4">
    <source>
        <dbReference type="ARBA" id="ARBA00022454"/>
    </source>
</evidence>
<feature type="compositionally biased region" description="Low complexity" evidence="17">
    <location>
        <begin position="470"/>
        <end position="513"/>
    </location>
</feature>
<evidence type="ECO:0000256" key="15">
    <source>
        <dbReference type="ARBA" id="ARBA00082499"/>
    </source>
</evidence>
<feature type="domain" description="UBA" evidence="18">
    <location>
        <begin position="544"/>
        <end position="588"/>
    </location>
</feature>
<protein>
    <recommendedName>
        <fullName evidence="12">Ubiquilin</fullName>
    </recommendedName>
    <alternativeName>
        <fullName evidence="15">Ataxin-1 interacting ubiquitin-like protein</fullName>
    </alternativeName>
    <alternativeName>
        <fullName evidence="16">Ataxin-1 ubiquitin-like-interacting protein A1U</fullName>
    </alternativeName>
    <alternativeName>
        <fullName evidence="14">Connexin43-interacting protein of 75 kDa</fullName>
    </alternativeName>
    <alternativeName>
        <fullName evidence="13">Ubiquilin-4</fullName>
    </alternativeName>
</protein>
<dbReference type="GO" id="GO:0031593">
    <property type="term" value="F:polyubiquitin modification-dependent protein binding"/>
    <property type="evidence" value="ECO:0007669"/>
    <property type="project" value="TreeGrafter"/>
</dbReference>
<comment type="subcellular location">
    <subcellularLocation>
        <location evidence="2">Chromosome</location>
    </subcellularLocation>
    <subcellularLocation>
        <location evidence="3">Cytoplasm</location>
        <location evidence="3">Perinuclear region</location>
    </subcellularLocation>
    <subcellularLocation>
        <location evidence="1">Endoplasmic reticulum</location>
    </subcellularLocation>
</comment>
<evidence type="ECO:0000256" key="13">
    <source>
        <dbReference type="ARBA" id="ARBA00072293"/>
    </source>
</evidence>
<keyword evidence="7" id="KW-0227">DNA damage</keyword>
<dbReference type="InterPro" id="IPR015940">
    <property type="entry name" value="UBA"/>
</dbReference>
<dbReference type="GO" id="GO:0048471">
    <property type="term" value="C:perinuclear region of cytoplasm"/>
    <property type="evidence" value="ECO:0007669"/>
    <property type="project" value="UniProtKB-SubCell"/>
</dbReference>
<dbReference type="SMART" id="SM00165">
    <property type="entry name" value="UBA"/>
    <property type="match status" value="1"/>
</dbReference>
<evidence type="ECO:0000259" key="19">
    <source>
        <dbReference type="PROSITE" id="PS50053"/>
    </source>
</evidence>
<dbReference type="Pfam" id="PF00627">
    <property type="entry name" value="UBA"/>
    <property type="match status" value="1"/>
</dbReference>
<keyword evidence="8" id="KW-0256">Endoplasmic reticulum</keyword>
<dbReference type="GO" id="GO:0005783">
    <property type="term" value="C:endoplasmic reticulum"/>
    <property type="evidence" value="ECO:0007669"/>
    <property type="project" value="UniProtKB-SubCell"/>
</dbReference>
<dbReference type="PANTHER" id="PTHR10677:SF3">
    <property type="entry name" value="FI07626P-RELATED"/>
    <property type="match status" value="1"/>
</dbReference>
<feature type="domain" description="Ubiquitin-like" evidence="19">
    <location>
        <begin position="15"/>
        <end position="89"/>
    </location>
</feature>
<keyword evidence="10" id="KW-0234">DNA repair</keyword>
<feature type="compositionally biased region" description="Low complexity" evidence="17">
    <location>
        <begin position="323"/>
        <end position="343"/>
    </location>
</feature>
<proteinExistence type="predicted"/>
<evidence type="ECO:0000256" key="3">
    <source>
        <dbReference type="ARBA" id="ARBA00004556"/>
    </source>
</evidence>
<evidence type="ECO:0000256" key="6">
    <source>
        <dbReference type="ARBA" id="ARBA00022553"/>
    </source>
</evidence>
<accession>A0A9Q1BMM3</accession>
<dbReference type="PROSITE" id="PS50030">
    <property type="entry name" value="UBA"/>
    <property type="match status" value="1"/>
</dbReference>
<keyword evidence="5" id="KW-1017">Isopeptide bond</keyword>
<evidence type="ECO:0000313" key="20">
    <source>
        <dbReference type="EMBL" id="KAJ8029538.1"/>
    </source>
</evidence>
<feature type="region of interest" description="Disordered" evidence="17">
    <location>
        <begin position="286"/>
        <end position="355"/>
    </location>
</feature>
<feature type="compositionally biased region" description="Low complexity" evidence="17">
    <location>
        <begin position="89"/>
        <end position="124"/>
    </location>
</feature>
<evidence type="ECO:0000256" key="14">
    <source>
        <dbReference type="ARBA" id="ARBA00075189"/>
    </source>
</evidence>
<dbReference type="SUPFAM" id="SSF46934">
    <property type="entry name" value="UBA-like"/>
    <property type="match status" value="1"/>
</dbReference>
<dbReference type="Proteomes" id="UP001152320">
    <property type="component" value="Chromosome 14"/>
</dbReference>
<evidence type="ECO:0000256" key="16">
    <source>
        <dbReference type="ARBA" id="ARBA00082590"/>
    </source>
</evidence>
<dbReference type="CDD" id="cd01808">
    <property type="entry name" value="Ubl_PLICs"/>
    <property type="match status" value="1"/>
</dbReference>
<keyword evidence="6" id="KW-0597">Phosphoprotein</keyword>
<sequence length="589" mass="62979">MADKPEEKTPVVGKITVFVKTPREKEGIEIVPDATIKEFKEEVAQKFNAEVKLLCLIFAGKILKDNETLQQHSITDGLTVHLVIRSNKSPSDSGVPSPSSPSSQTSDANSAPASSPGGPTTGSTPNPPNPFMGGFGGLGGLGISGLSGLGLDSANFAQMSQQMQQQLMSNPEMMRQVLDNPMVQNLMQNPELMRQMIMSNPQMQNLMERNPEIAHMLNNPELLRQTMEIARNPAMMQEMMRTQDRALSNLESLPGGYNALRRMYTDIQEPMMNAAQEQLAGNPFAALANSGTTSGSTSSQQGRENTQPLPNPWASSPGGRPPQTTTSTAGSTTTSSTSGSQSSLRGGPQVFNSPGMQSLLSQIASNPDLMQNMMQTPYMQSMMQSMQSNPELASHIIRSNPMLQGNPEMQEQMIQMLPSFLNQMQNPEVQSAMSNPRVLQAILQIQQGMADLANEAPALLPAFGGGLGSTSPLGSSTSTAPATTSSPTSPTNSSSTPATGTTTTSTTAGTTTTRAPNSQWGDLMTQMLQAMAATQSNQANSQLPPEQRFQRELEQLAAMGFVNREANIQALTATNGDVNAAVERLITQR</sequence>
<evidence type="ECO:0000256" key="2">
    <source>
        <dbReference type="ARBA" id="ARBA00004286"/>
    </source>
</evidence>
<dbReference type="InterPro" id="IPR009060">
    <property type="entry name" value="UBA-like_sf"/>
</dbReference>
<evidence type="ECO:0000256" key="9">
    <source>
        <dbReference type="ARBA" id="ARBA00022843"/>
    </source>
</evidence>
<evidence type="ECO:0000256" key="10">
    <source>
        <dbReference type="ARBA" id="ARBA00023204"/>
    </source>
</evidence>
<feature type="compositionally biased region" description="Low complexity" evidence="17">
    <location>
        <begin position="290"/>
        <end position="302"/>
    </location>
</feature>
<dbReference type="SMART" id="SM00727">
    <property type="entry name" value="STI1"/>
    <property type="match status" value="4"/>
</dbReference>
<dbReference type="EMBL" id="JAIZAY010000014">
    <property type="protein sequence ID" value="KAJ8029538.1"/>
    <property type="molecule type" value="Genomic_DNA"/>
</dbReference>
<comment type="subunit">
    <text evidence="11">Homooligomer. Binds signal sequences of proteins that are targeted to the endoplasmic reticulum. Interacts (via UBA domain) with GJA1 (not ubiquitinated) and with ubiquitin; both compete for the same binding site. Interacts (via UBA domain) with ubiquitin and with polyubiquitin chains. Interacts (via ubiquitin-like domain) with PSMD2 and PSMD4, regulatory subunits of the 26S proteasome. Interacts with ATXN1/SCA1; interaction with ATXN1 inhibits polyubiquitination of UBQLN4 and interferes with PSMD4 binding. Interacts with HERPUD1. Interacts (via ubiquitin-like domain) with UBQLN1 (via UBA domain). Interacts with UBQLN2. Interacts (via STI1 1 and 2 domains) with MAP1LC3A/B/C. Interacts with BAG6. Interacts with MRE11 (when ubiquitinated); interaction with ubiquitinated MRE11 leads to MRE11 removal from chromatin. Interacts with DESI1/POST; leading to nuclear export. Interacts with BCL2A1 and BCL2L10.</text>
</comment>
<evidence type="ECO:0000256" key="1">
    <source>
        <dbReference type="ARBA" id="ARBA00004240"/>
    </source>
</evidence>
<dbReference type="InterPro" id="IPR015496">
    <property type="entry name" value="Ubiquilin"/>
</dbReference>